<accession>A0AAF3ECP1</accession>
<feature type="domain" description="SH3" evidence="11">
    <location>
        <begin position="1059"/>
        <end position="1115"/>
    </location>
</feature>
<dbReference type="WBParaSite" id="MBELARI_LOCUS11737">
    <property type="protein sequence ID" value="MBELARI_LOCUS11737"/>
    <property type="gene ID" value="MBELARI_LOCUS11737"/>
</dbReference>
<dbReference type="InterPro" id="IPR001609">
    <property type="entry name" value="Myosin_head_motor_dom-like"/>
</dbReference>
<dbReference type="GO" id="GO:0051015">
    <property type="term" value="F:actin filament binding"/>
    <property type="evidence" value="ECO:0007669"/>
    <property type="project" value="TreeGrafter"/>
</dbReference>
<dbReference type="PROSITE" id="PS50002">
    <property type="entry name" value="SH3"/>
    <property type="match status" value="1"/>
</dbReference>
<dbReference type="GO" id="GO:0016459">
    <property type="term" value="C:myosin complex"/>
    <property type="evidence" value="ECO:0007669"/>
    <property type="project" value="UniProtKB-KW"/>
</dbReference>
<dbReference type="InterPro" id="IPR001452">
    <property type="entry name" value="SH3_domain"/>
</dbReference>
<keyword evidence="4 9" id="KW-0067">ATP-binding</keyword>
<dbReference type="PANTHER" id="PTHR13140">
    <property type="entry name" value="MYOSIN"/>
    <property type="match status" value="1"/>
</dbReference>
<dbReference type="Proteomes" id="UP000887575">
    <property type="component" value="Unassembled WGS sequence"/>
</dbReference>
<dbReference type="InterPro" id="IPR036961">
    <property type="entry name" value="Kinesin_motor_dom_sf"/>
</dbReference>
<organism evidence="14 15">
    <name type="scientific">Mesorhabditis belari</name>
    <dbReference type="NCBI Taxonomy" id="2138241"/>
    <lineage>
        <taxon>Eukaryota</taxon>
        <taxon>Metazoa</taxon>
        <taxon>Ecdysozoa</taxon>
        <taxon>Nematoda</taxon>
        <taxon>Chromadorea</taxon>
        <taxon>Rhabditida</taxon>
        <taxon>Rhabditina</taxon>
        <taxon>Rhabditomorpha</taxon>
        <taxon>Rhabditoidea</taxon>
        <taxon>Rhabditidae</taxon>
        <taxon>Mesorhabditinae</taxon>
        <taxon>Mesorhabditis</taxon>
    </lineage>
</organism>
<evidence type="ECO:0000313" key="14">
    <source>
        <dbReference type="Proteomes" id="UP000887575"/>
    </source>
</evidence>
<feature type="domain" description="TH1" evidence="13">
    <location>
        <begin position="736"/>
        <end position="927"/>
    </location>
</feature>
<dbReference type="FunFam" id="1.20.58.530:FF:000007">
    <property type="entry name" value="Myosin IE"/>
    <property type="match status" value="1"/>
</dbReference>
<dbReference type="PROSITE" id="PS50096">
    <property type="entry name" value="IQ"/>
    <property type="match status" value="1"/>
</dbReference>
<keyword evidence="5 9" id="KW-0518">Myosin</keyword>
<dbReference type="SUPFAM" id="SSF50044">
    <property type="entry name" value="SH3-domain"/>
    <property type="match status" value="1"/>
</dbReference>
<protein>
    <submittedName>
        <fullName evidence="15">Uncharacterized protein</fullName>
    </submittedName>
</protein>
<dbReference type="InterPro" id="IPR036028">
    <property type="entry name" value="SH3-like_dom_sf"/>
</dbReference>
<reference evidence="15" key="1">
    <citation type="submission" date="2024-02" db="UniProtKB">
        <authorList>
            <consortium name="WormBaseParasite"/>
        </authorList>
    </citation>
    <scope>IDENTIFICATION</scope>
</reference>
<dbReference type="InterPro" id="IPR010926">
    <property type="entry name" value="Myosin_TH1"/>
</dbReference>
<evidence type="ECO:0000256" key="2">
    <source>
        <dbReference type="ARBA" id="ARBA00022443"/>
    </source>
</evidence>
<evidence type="ECO:0000256" key="5">
    <source>
        <dbReference type="ARBA" id="ARBA00023123"/>
    </source>
</evidence>
<dbReference type="GO" id="GO:0005902">
    <property type="term" value="C:microvillus"/>
    <property type="evidence" value="ECO:0007669"/>
    <property type="project" value="TreeGrafter"/>
</dbReference>
<evidence type="ECO:0000256" key="1">
    <source>
        <dbReference type="ARBA" id="ARBA00008314"/>
    </source>
</evidence>
<dbReference type="Gene3D" id="2.30.30.40">
    <property type="entry name" value="SH3 Domains"/>
    <property type="match status" value="1"/>
</dbReference>
<evidence type="ECO:0000256" key="4">
    <source>
        <dbReference type="ARBA" id="ARBA00022840"/>
    </source>
</evidence>
<comment type="similarity">
    <text evidence="1 9">Belongs to the TRAFAC class myosin-kinesin ATPase superfamily. Myosin family.</text>
</comment>
<feature type="region of interest" description="Disordered" evidence="10">
    <location>
        <begin position="924"/>
        <end position="1014"/>
    </location>
</feature>
<evidence type="ECO:0000256" key="7">
    <source>
        <dbReference type="ARBA" id="ARBA00023203"/>
    </source>
</evidence>
<sequence>MAHHWQSNVNFKHVGVDDMVLLSRLSEDSITDNLKKRFHANEIFTYIGPVLISVNPFKQMPYFTEKEMDLYQGATQYENPPHIYALADNMFRNMLIDQESQCVIISGESGAGKTVAAKYIMNYISRISGGGKAVQHVKDVILQSNPLLEAFGNSATIRNWNSSRFGKYVEIVFSVGGQPIGGKLSNFLLEKSRVVSQNKGDRNFHIFYQLLSGADQNLRKNLGIGELSYYNYLNQSGVMKAHDTDDAKEFQSTLHAMKVIGINEEQQLDIMRLVSAVLHVGNITFREEGNYAAIESDDFLEFPAFLLGLTAEAIKEKLTTRRMESRWGNKQETINMQLNVEQANYTRDAWVKSIYSRMFDFLVQSVNDAMKIPASSNSFSIGILDIYGFEIFDHNGFEQFCINYVNEKLQQIFIELTLKAEQEEYVKEGIKWTEIEYFNNKIVCELIEEKRPPGSFFYTQIHIFRCIMSLLDDTCAQNHGTSEGVDTQLLSTLSKSVAHHPHFATGADSFVIRHYAGNVTYSIDGFCDRNRDVLYSDLIQLMQQSNNQFARNLFPDQIQQGKRPTTVSIKIRTQANELVSSLMKCTPHYVRCIKPNETKKAGDWEEERVHHQVVYLGLKENIRVRRAGYAYRRPFEKFLWRYAILTEQTWPTYRGDPKQGCEIICRSVKLDPDQFQMGRSKVFIKNPESLFLLEEVRERKYDGFARKIQKAWRRHNARRHHVKMKEQASDLLYGKKERRRFSLNRNFVGDYIGIEHHPALQVLVGKRERIDFATTCNKYDRRFKISKLDMIITAKHLNLIGREKVAKGPQKGQLVEVLKRQIPLDRIQSIGLSPYQDDFVILYVREDYTSLLETPFKTEFLTTLSKKYKEKTNGGTLALEFKTAHTITLKKTRFGGGHRIVNFSCNPNGSAKALLTHNGKTLTVMVGPGEPNTTRPRTTRPEGGYQRQTQGRRSTKKAPSRPAQPQMGMAAGYQNNPPSSLGVNEYEVEPRRSGYSTAPAAPAHGGHKNANGSGVTGPSIGGIATPLAGLNIGQQQLQPTNAVRPAPRPNKPRPPVKPKLLPTVTALYAYDAQDTDELSFEIGQEIELVQKHDSGWWQGKVGTQVGLFPSNYVKE</sequence>
<dbReference type="InterPro" id="IPR036072">
    <property type="entry name" value="MYSc_Myo1"/>
</dbReference>
<dbReference type="GO" id="GO:0060972">
    <property type="term" value="P:left/right pattern formation"/>
    <property type="evidence" value="ECO:0007669"/>
    <property type="project" value="UniProtKB-ARBA"/>
</dbReference>
<keyword evidence="7 9" id="KW-0009">Actin-binding</keyword>
<dbReference type="SMART" id="SM00242">
    <property type="entry name" value="MYSc"/>
    <property type="match status" value="1"/>
</dbReference>
<keyword evidence="6 9" id="KW-0505">Motor protein</keyword>
<keyword evidence="2 8" id="KW-0728">SH3 domain</keyword>
<dbReference type="PANTHER" id="PTHR13140:SF729">
    <property type="entry name" value="UNCONVENTIONAL MYOSIN-IE"/>
    <property type="match status" value="1"/>
</dbReference>
<dbReference type="FunFam" id="1.20.5.4820:FF:000004">
    <property type="entry name" value="Myosin IE"/>
    <property type="match status" value="1"/>
</dbReference>
<dbReference type="Pfam" id="PF06017">
    <property type="entry name" value="Myosin_TH1"/>
    <property type="match status" value="1"/>
</dbReference>
<dbReference type="PROSITE" id="PS51757">
    <property type="entry name" value="TH1"/>
    <property type="match status" value="1"/>
</dbReference>
<evidence type="ECO:0000256" key="8">
    <source>
        <dbReference type="PROSITE-ProRule" id="PRU00192"/>
    </source>
</evidence>
<evidence type="ECO:0000313" key="15">
    <source>
        <dbReference type="WBParaSite" id="MBELARI_LOCUS11737"/>
    </source>
</evidence>
<keyword evidence="3 9" id="KW-0547">Nucleotide-binding</keyword>
<dbReference type="FunFam" id="2.30.30.40:FF:000072">
    <property type="entry name" value="Unconventional Myosin IB"/>
    <property type="match status" value="1"/>
</dbReference>
<dbReference type="Gene3D" id="1.10.10.820">
    <property type="match status" value="1"/>
</dbReference>
<evidence type="ECO:0000256" key="6">
    <source>
        <dbReference type="ARBA" id="ARBA00023175"/>
    </source>
</evidence>
<dbReference type="GO" id="GO:0000146">
    <property type="term" value="F:microfilament motor activity"/>
    <property type="evidence" value="ECO:0007669"/>
    <property type="project" value="TreeGrafter"/>
</dbReference>
<dbReference type="SMART" id="SM00326">
    <property type="entry name" value="SH3"/>
    <property type="match status" value="1"/>
</dbReference>
<feature type="region of interest" description="Disordered" evidence="10">
    <location>
        <begin position="1040"/>
        <end position="1059"/>
    </location>
</feature>
<dbReference type="Pfam" id="PF00063">
    <property type="entry name" value="Myosin_head"/>
    <property type="match status" value="1"/>
</dbReference>
<evidence type="ECO:0000256" key="9">
    <source>
        <dbReference type="PROSITE-ProRule" id="PRU00782"/>
    </source>
</evidence>
<dbReference type="Gene3D" id="1.20.120.720">
    <property type="entry name" value="Myosin VI head, motor domain, U50 subdomain"/>
    <property type="match status" value="1"/>
</dbReference>
<dbReference type="SUPFAM" id="SSF52540">
    <property type="entry name" value="P-loop containing nucleoside triphosphate hydrolases"/>
    <property type="match status" value="1"/>
</dbReference>
<dbReference type="PRINTS" id="PR00452">
    <property type="entry name" value="SH3DOMAIN"/>
</dbReference>
<dbReference type="GO" id="GO:0006897">
    <property type="term" value="P:endocytosis"/>
    <property type="evidence" value="ECO:0007669"/>
    <property type="project" value="TreeGrafter"/>
</dbReference>
<feature type="binding site" evidence="9">
    <location>
        <begin position="107"/>
        <end position="114"/>
    </location>
    <ligand>
        <name>ATP</name>
        <dbReference type="ChEBI" id="CHEBI:30616"/>
    </ligand>
</feature>
<evidence type="ECO:0000259" key="11">
    <source>
        <dbReference type="PROSITE" id="PS50002"/>
    </source>
</evidence>
<dbReference type="PRINTS" id="PR00193">
    <property type="entry name" value="MYOSINHEAVY"/>
</dbReference>
<evidence type="ECO:0000256" key="10">
    <source>
        <dbReference type="SAM" id="MobiDB-lite"/>
    </source>
</evidence>
<dbReference type="FunFam" id="3.40.850.10:FF:000101">
    <property type="entry name" value="Slow myosin heavy chain 2"/>
    <property type="match status" value="1"/>
</dbReference>
<dbReference type="PROSITE" id="PS51456">
    <property type="entry name" value="MYOSIN_MOTOR"/>
    <property type="match status" value="1"/>
</dbReference>
<feature type="compositionally biased region" description="Low complexity" evidence="10">
    <location>
        <begin position="927"/>
        <end position="944"/>
    </location>
</feature>
<dbReference type="CDD" id="cd01378">
    <property type="entry name" value="MYSc_Myo1"/>
    <property type="match status" value="1"/>
</dbReference>
<evidence type="ECO:0000259" key="12">
    <source>
        <dbReference type="PROSITE" id="PS51456"/>
    </source>
</evidence>
<dbReference type="AlphaFoldDB" id="A0AAF3ECP1"/>
<proteinExistence type="inferred from homology"/>
<keyword evidence="14" id="KW-1185">Reference proteome</keyword>
<dbReference type="GO" id="GO:0005886">
    <property type="term" value="C:plasma membrane"/>
    <property type="evidence" value="ECO:0007669"/>
    <property type="project" value="TreeGrafter"/>
</dbReference>
<dbReference type="Gene3D" id="3.40.850.10">
    <property type="entry name" value="Kinesin motor domain"/>
    <property type="match status" value="1"/>
</dbReference>
<dbReference type="Gene3D" id="1.20.58.530">
    <property type="match status" value="1"/>
</dbReference>
<feature type="domain" description="Myosin motor" evidence="12">
    <location>
        <begin position="14"/>
        <end position="698"/>
    </location>
</feature>
<dbReference type="Gene3D" id="1.20.5.4820">
    <property type="match status" value="1"/>
</dbReference>
<dbReference type="GO" id="GO:0005524">
    <property type="term" value="F:ATP binding"/>
    <property type="evidence" value="ECO:0007669"/>
    <property type="project" value="UniProtKB-UniRule"/>
</dbReference>
<feature type="region of interest" description="Actin-binding" evidence="9">
    <location>
        <begin position="575"/>
        <end position="597"/>
    </location>
</feature>
<dbReference type="GO" id="GO:0005737">
    <property type="term" value="C:cytoplasm"/>
    <property type="evidence" value="ECO:0007669"/>
    <property type="project" value="TreeGrafter"/>
</dbReference>
<dbReference type="Pfam" id="PF00018">
    <property type="entry name" value="SH3_1"/>
    <property type="match status" value="1"/>
</dbReference>
<feature type="compositionally biased region" description="Polar residues" evidence="10">
    <location>
        <begin position="973"/>
        <end position="982"/>
    </location>
</feature>
<dbReference type="GO" id="GO:0007015">
    <property type="term" value="P:actin filament organization"/>
    <property type="evidence" value="ECO:0007669"/>
    <property type="project" value="TreeGrafter"/>
</dbReference>
<evidence type="ECO:0000256" key="3">
    <source>
        <dbReference type="ARBA" id="ARBA00022741"/>
    </source>
</evidence>
<evidence type="ECO:0000259" key="13">
    <source>
        <dbReference type="PROSITE" id="PS51757"/>
    </source>
</evidence>
<dbReference type="InterPro" id="IPR027417">
    <property type="entry name" value="P-loop_NTPase"/>
</dbReference>
<dbReference type="FunFam" id="1.10.10.820:FF:000001">
    <property type="entry name" value="Myosin heavy chain"/>
    <property type="match status" value="1"/>
</dbReference>
<name>A0AAF3ECP1_9BILA</name>